<dbReference type="CDD" id="cd08948">
    <property type="entry name" value="5beta-POR_like_SDR_a"/>
    <property type="match status" value="1"/>
</dbReference>
<protein>
    <recommendedName>
        <fullName evidence="1">PRISE-like Rossmann-fold domain-containing protein</fullName>
    </recommendedName>
</protein>
<organism evidence="2 3">
    <name type="scientific">Tothia fuscella</name>
    <dbReference type="NCBI Taxonomy" id="1048955"/>
    <lineage>
        <taxon>Eukaryota</taxon>
        <taxon>Fungi</taxon>
        <taxon>Dikarya</taxon>
        <taxon>Ascomycota</taxon>
        <taxon>Pezizomycotina</taxon>
        <taxon>Dothideomycetes</taxon>
        <taxon>Pleosporomycetidae</taxon>
        <taxon>Venturiales</taxon>
        <taxon>Cylindrosympodiaceae</taxon>
        <taxon>Tothia</taxon>
    </lineage>
</organism>
<keyword evidence="3" id="KW-1185">Reference proteome</keyword>
<sequence length="395" mass="44771">MGKTALIFGASGVTGWSFVNEILEDYPEKGVWDKVHALTNRPLSQEDSMWKRDPRLNVVSGIDLLKGSQEELENELKSKVEGVEHVTHVYYLAFKASKDLHQELLDAVDMFKRSTIAIDHLSPGLEFVVLQTGAKLYGCHLLAAVPEYVSSPGISPPLKESMPRIKQPYSDMLFYHPQLDWITDYSADKKWNWCDTRPDIIIGFVPNQNFYSLGTVLGIYFSLYRAVEGEGAEVVFPGTDKSWKAQSIDSSSDMIARQTLHLSLKLPDSAKGQGYNVADATYPSTWKEKWPALAGYFGLKGVGPQEGKKGVEIRKYINENIEVWKELEKKHGLKKGIADSDLTFTGFEYFLMTQFDFDRHYDMTKMYATGFKEEQTPLEAWSTVFDRMRAGKLMP</sequence>
<dbReference type="AlphaFoldDB" id="A0A9P4NSF3"/>
<proteinExistence type="predicted"/>
<evidence type="ECO:0000259" key="1">
    <source>
        <dbReference type="Pfam" id="PF22917"/>
    </source>
</evidence>
<dbReference type="PANTHER" id="PTHR32487:SF8">
    <property type="entry name" value="NAD-DEPENDENT EPIMERASE_DEHYDRATASE DOMAIN-CONTAINING PROTEIN"/>
    <property type="match status" value="1"/>
</dbReference>
<accession>A0A9P4NSF3</accession>
<dbReference type="Gene3D" id="3.40.50.720">
    <property type="entry name" value="NAD(P)-binding Rossmann-like Domain"/>
    <property type="match status" value="1"/>
</dbReference>
<dbReference type="OrthoDB" id="1731983at2759"/>
<dbReference type="InterPro" id="IPR036291">
    <property type="entry name" value="NAD(P)-bd_dom_sf"/>
</dbReference>
<dbReference type="Proteomes" id="UP000800235">
    <property type="component" value="Unassembled WGS sequence"/>
</dbReference>
<evidence type="ECO:0000313" key="3">
    <source>
        <dbReference type="Proteomes" id="UP000800235"/>
    </source>
</evidence>
<reference evidence="2" key="1">
    <citation type="journal article" date="2020" name="Stud. Mycol.">
        <title>101 Dothideomycetes genomes: a test case for predicting lifestyles and emergence of pathogens.</title>
        <authorList>
            <person name="Haridas S."/>
            <person name="Albert R."/>
            <person name="Binder M."/>
            <person name="Bloem J."/>
            <person name="Labutti K."/>
            <person name="Salamov A."/>
            <person name="Andreopoulos B."/>
            <person name="Baker S."/>
            <person name="Barry K."/>
            <person name="Bills G."/>
            <person name="Bluhm B."/>
            <person name="Cannon C."/>
            <person name="Castanera R."/>
            <person name="Culley D."/>
            <person name="Daum C."/>
            <person name="Ezra D."/>
            <person name="Gonzalez J."/>
            <person name="Henrissat B."/>
            <person name="Kuo A."/>
            <person name="Liang C."/>
            <person name="Lipzen A."/>
            <person name="Lutzoni F."/>
            <person name="Magnuson J."/>
            <person name="Mondo S."/>
            <person name="Nolan M."/>
            <person name="Ohm R."/>
            <person name="Pangilinan J."/>
            <person name="Park H.-J."/>
            <person name="Ramirez L."/>
            <person name="Alfaro M."/>
            <person name="Sun H."/>
            <person name="Tritt A."/>
            <person name="Yoshinaga Y."/>
            <person name="Zwiers L.-H."/>
            <person name="Turgeon B."/>
            <person name="Goodwin S."/>
            <person name="Spatafora J."/>
            <person name="Crous P."/>
            <person name="Grigoriev I."/>
        </authorList>
    </citation>
    <scope>NUCLEOTIDE SEQUENCE</scope>
    <source>
        <strain evidence="2">CBS 130266</strain>
    </source>
</reference>
<feature type="domain" description="PRISE-like Rossmann-fold" evidence="1">
    <location>
        <begin position="5"/>
        <end position="395"/>
    </location>
</feature>
<dbReference type="EMBL" id="MU007039">
    <property type="protein sequence ID" value="KAF2430454.1"/>
    <property type="molecule type" value="Genomic_DNA"/>
</dbReference>
<dbReference type="Pfam" id="PF22917">
    <property type="entry name" value="PRISE"/>
    <property type="match status" value="1"/>
</dbReference>
<evidence type="ECO:0000313" key="2">
    <source>
        <dbReference type="EMBL" id="KAF2430454.1"/>
    </source>
</evidence>
<dbReference type="PANTHER" id="PTHR32487">
    <property type="entry name" value="3-OXO-DELTA(4,5)-STEROID 5-BETA-REDUCTASE"/>
    <property type="match status" value="1"/>
</dbReference>
<name>A0A9P4NSF3_9PEZI</name>
<dbReference type="SUPFAM" id="SSF51735">
    <property type="entry name" value="NAD(P)-binding Rossmann-fold domains"/>
    <property type="match status" value="2"/>
</dbReference>
<comment type="caution">
    <text evidence="2">The sequence shown here is derived from an EMBL/GenBank/DDBJ whole genome shotgun (WGS) entry which is preliminary data.</text>
</comment>
<gene>
    <name evidence="2" type="ORF">EJ08DRAFT_633974</name>
</gene>
<dbReference type="InterPro" id="IPR055222">
    <property type="entry name" value="PRISE-like_Rossmann-fold"/>
</dbReference>